<name>A0A7S3I390_9SPIT</name>
<dbReference type="SUPFAM" id="SSF53067">
    <property type="entry name" value="Actin-like ATPase domain"/>
    <property type="match status" value="2"/>
</dbReference>
<evidence type="ECO:0000256" key="1">
    <source>
        <dbReference type="ARBA" id="ARBA00049360"/>
    </source>
</evidence>
<proteinExistence type="inferred from homology"/>
<dbReference type="Pfam" id="PF00022">
    <property type="entry name" value="Actin"/>
    <property type="match status" value="1"/>
</dbReference>
<comment type="catalytic activity">
    <reaction evidence="1">
        <text>ATP + H2O = ADP + phosphate + H(+)</text>
        <dbReference type="Rhea" id="RHEA:13065"/>
        <dbReference type="ChEBI" id="CHEBI:15377"/>
        <dbReference type="ChEBI" id="CHEBI:15378"/>
        <dbReference type="ChEBI" id="CHEBI:30616"/>
        <dbReference type="ChEBI" id="CHEBI:43474"/>
        <dbReference type="ChEBI" id="CHEBI:456216"/>
    </reaction>
</comment>
<comment type="similarity">
    <text evidence="2">Belongs to the actin family.</text>
</comment>
<organism evidence="3">
    <name type="scientific">Favella ehrenbergii</name>
    <dbReference type="NCBI Taxonomy" id="182087"/>
    <lineage>
        <taxon>Eukaryota</taxon>
        <taxon>Sar</taxon>
        <taxon>Alveolata</taxon>
        <taxon>Ciliophora</taxon>
        <taxon>Intramacronucleata</taxon>
        <taxon>Spirotrichea</taxon>
        <taxon>Choreotrichia</taxon>
        <taxon>Tintinnida</taxon>
        <taxon>Xystonellidae</taxon>
        <taxon>Favella</taxon>
    </lineage>
</organism>
<reference evidence="3" key="1">
    <citation type="submission" date="2021-01" db="EMBL/GenBank/DDBJ databases">
        <authorList>
            <person name="Corre E."/>
            <person name="Pelletier E."/>
            <person name="Niang G."/>
            <person name="Scheremetjew M."/>
            <person name="Finn R."/>
            <person name="Kale V."/>
            <person name="Holt S."/>
            <person name="Cochrane G."/>
            <person name="Meng A."/>
            <person name="Brown T."/>
            <person name="Cohen L."/>
        </authorList>
    </citation>
    <scope>NUCLEOTIDE SEQUENCE</scope>
    <source>
        <strain evidence="3">Fehren 1</strain>
    </source>
</reference>
<evidence type="ECO:0000313" key="3">
    <source>
        <dbReference type="EMBL" id="CAE0312312.1"/>
    </source>
</evidence>
<accession>A0A7S3I390</accession>
<dbReference type="InterPro" id="IPR043129">
    <property type="entry name" value="ATPase_NBD"/>
</dbReference>
<dbReference type="PANTHER" id="PTHR11937">
    <property type="entry name" value="ACTIN"/>
    <property type="match status" value="1"/>
</dbReference>
<dbReference type="Gene3D" id="3.90.640.10">
    <property type="entry name" value="Actin, Chain A, domain 4"/>
    <property type="match status" value="1"/>
</dbReference>
<evidence type="ECO:0000256" key="2">
    <source>
        <dbReference type="RuleBase" id="RU000487"/>
    </source>
</evidence>
<protein>
    <recommendedName>
        <fullName evidence="4">Actin-related protein 3</fullName>
    </recommendedName>
</protein>
<dbReference type="AlphaFoldDB" id="A0A7S3I390"/>
<dbReference type="SMART" id="SM00268">
    <property type="entry name" value="ACTIN"/>
    <property type="match status" value="1"/>
</dbReference>
<gene>
    <name evidence="3" type="ORF">FEHR0123_LOCUS7233</name>
</gene>
<sequence>MNTPENREQMAEIMFETFNVKGLFIGVQATLALYAQVANTSEGGGASRDLSNISEMTGTVIDSGDGVTHVFPVCDGYVISSCVKHIPLAGRDITNYTLQSLKDRGEQFKAGDANEIAAKIKEKYGYVCKDVLKEFNSFDKKTMDEATGQMVQSNKFKRFVHRTLNGNMVELDVGYERFLGPEMFFHPEFVHKDFMKPLGEVVDDAIQSCPTEYRIKLYNNIVLSGGSTLFKGFDTRLKGQVQNILDQRMALFNQISGSNETMSCEVAQNMVQRYAVWFGGSVLGSHEAFPQICKTREQYEEYGPSICRHNAISGSM</sequence>
<dbReference type="EMBL" id="HBIE01023686">
    <property type="protein sequence ID" value="CAE0312312.1"/>
    <property type="molecule type" value="Transcribed_RNA"/>
</dbReference>
<dbReference type="Gene3D" id="3.30.420.40">
    <property type="match status" value="2"/>
</dbReference>
<evidence type="ECO:0008006" key="4">
    <source>
        <dbReference type="Google" id="ProtNLM"/>
    </source>
</evidence>
<dbReference type="InterPro" id="IPR004000">
    <property type="entry name" value="Actin"/>
</dbReference>